<dbReference type="GO" id="GO:0033234">
    <property type="term" value="P:negative regulation of protein sumoylation"/>
    <property type="evidence" value="ECO:0007669"/>
    <property type="project" value="InterPro"/>
</dbReference>
<keyword evidence="4" id="KW-1185">Reference proteome</keyword>
<organism evidence="2 4">
    <name type="scientific">Mus musculus</name>
    <name type="common">Mouse</name>
    <dbReference type="NCBI Taxonomy" id="10090"/>
    <lineage>
        <taxon>Eukaryota</taxon>
        <taxon>Metazoa</taxon>
        <taxon>Chordata</taxon>
        <taxon>Craniata</taxon>
        <taxon>Vertebrata</taxon>
        <taxon>Euteleostomi</taxon>
        <taxon>Mammalia</taxon>
        <taxon>Eutheria</taxon>
        <taxon>Euarchontoglires</taxon>
        <taxon>Glires</taxon>
        <taxon>Rodentia</taxon>
        <taxon>Myomorpha</taxon>
        <taxon>Muroidea</taxon>
        <taxon>Muridae</taxon>
        <taxon>Murinae</taxon>
        <taxon>Mus</taxon>
        <taxon>Mus</taxon>
    </lineage>
</organism>
<evidence type="ECO:0007829" key="6">
    <source>
        <dbReference type="PubMed" id="21183079"/>
    </source>
</evidence>
<dbReference type="HOGENOM" id="CLU_290637_0_0_1"/>
<feature type="region of interest" description="Disordered" evidence="1">
    <location>
        <begin position="1"/>
        <end position="73"/>
    </location>
</feature>
<reference evidence="2 4" key="1">
    <citation type="journal article" date="2009" name="PLoS Biol.">
        <title>Lineage-specific biology revealed by a finished genome assembly of the mouse.</title>
        <authorList>
            <consortium name="Mouse Genome Sequencing Consortium"/>
            <person name="Church D.M."/>
            <person name="Goodstadt L."/>
            <person name="Hillier L.W."/>
            <person name="Zody M.C."/>
            <person name="Goldstein S."/>
            <person name="She X."/>
            <person name="Bult C.J."/>
            <person name="Agarwala R."/>
            <person name="Cherry J.L."/>
            <person name="DiCuccio M."/>
            <person name="Hlavina W."/>
            <person name="Kapustin Y."/>
            <person name="Meric P."/>
            <person name="Maglott D."/>
            <person name="Birtle Z."/>
            <person name="Marques A.C."/>
            <person name="Graves T."/>
            <person name="Zhou S."/>
            <person name="Teague B."/>
            <person name="Potamousis K."/>
            <person name="Churas C."/>
            <person name="Place M."/>
            <person name="Herschleb J."/>
            <person name="Runnheim R."/>
            <person name="Forrest D."/>
            <person name="Amos-Landgraf J."/>
            <person name="Schwartz D.C."/>
            <person name="Cheng Z."/>
            <person name="Lindblad-Toh K."/>
            <person name="Eichler E.E."/>
            <person name="Ponting C.P."/>
        </authorList>
    </citation>
    <scope>NUCLEOTIDE SEQUENCE [LARGE SCALE GENOMIC DNA]</scope>
    <source>
        <strain evidence="2 4">C57BL/6J</strain>
    </source>
</reference>
<dbReference type="GeneTree" id="ENSGT00730000111477"/>
<feature type="region of interest" description="Disordered" evidence="1">
    <location>
        <begin position="436"/>
        <end position="777"/>
    </location>
</feature>
<dbReference type="GO" id="GO:0005509">
    <property type="term" value="F:calcium ion binding"/>
    <property type="evidence" value="ECO:0007669"/>
    <property type="project" value="InterPro"/>
</dbReference>
<feature type="compositionally biased region" description="Pro residues" evidence="1">
    <location>
        <begin position="673"/>
        <end position="688"/>
    </location>
</feature>
<reference evidence="2" key="4">
    <citation type="submission" date="2025-08" db="UniProtKB">
        <authorList>
            <consortium name="Ensembl"/>
        </authorList>
    </citation>
    <scope>IDENTIFICATION</scope>
    <source>
        <strain evidence="2">C57BL/6J</strain>
    </source>
</reference>
<dbReference type="OMA" id="QLKMDRS"/>
<evidence type="ECO:0000313" key="4">
    <source>
        <dbReference type="Proteomes" id="UP000000589"/>
    </source>
</evidence>
<feature type="compositionally biased region" description="Low complexity" evidence="1">
    <location>
        <begin position="274"/>
        <end position="290"/>
    </location>
</feature>
<reference evidence="2 4" key="3">
    <citation type="journal article" date="2011" name="PLoS Biol.">
        <title>Modernizing reference genome assemblies.</title>
        <authorList>
            <person name="Church D.M."/>
            <person name="Schneider V.A."/>
            <person name="Graves T."/>
            <person name="Auger K."/>
            <person name="Cunningham F."/>
            <person name="Bouk N."/>
            <person name="Chen H.C."/>
            <person name="Agarwala R."/>
            <person name="McLaren W.M."/>
            <person name="Ritchie G.R."/>
            <person name="Albracht D."/>
            <person name="Kremitzki M."/>
            <person name="Rock S."/>
            <person name="Kotkiewicz H."/>
            <person name="Kremitzki C."/>
            <person name="Wollam A."/>
            <person name="Trani L."/>
            <person name="Fulton L."/>
            <person name="Fulton R."/>
            <person name="Matthews L."/>
            <person name="Whitehead S."/>
            <person name="Chow W."/>
            <person name="Torrance J."/>
            <person name="Dunn M."/>
            <person name="Harden G."/>
            <person name="Threadgold G."/>
            <person name="Wood J."/>
            <person name="Collins J."/>
            <person name="Heath P."/>
            <person name="Griffiths G."/>
            <person name="Pelan S."/>
            <person name="Grafham D."/>
            <person name="Eichler E.E."/>
            <person name="Weinstock G."/>
            <person name="Mardis E.R."/>
            <person name="Wilson R.K."/>
            <person name="Howe K."/>
            <person name="Flicek P."/>
            <person name="Hubbard T."/>
        </authorList>
    </citation>
    <scope>NUCLEOTIDE SEQUENCE [LARGE SCALE GENOMIC DNA]</scope>
    <source>
        <strain evidence="2 4">C57BL/6J</strain>
    </source>
</reference>
<sequence>MEECEEPEEPISLGRQEYRRRRRPSQPMVDKSQQTEITEKRKAMASVQPPAPKATHSIGNIPGSKDNYSRKEYESLRLSSQLQKTLMKRKHVQDMTDKSLQTEPIVEEKVEVIFIDKTLKLEENTAGVGEIAPELPQSIPEVEIPTSRPTSHLIDRSQQTSCTGDWSLIYICPKEKVDKEQQTYFSELEIIIRSIPGSSMTKSKEETIPIAQEDPLVEINGSLEIEVLSPEELPDVMMSFTEGEISGELQALSNGEATVKGELFLTEEIPIQAPSPAEETSAAETATTTAKDVVDIQAPPADKLSSVEAPADISPTLVQGALSDKPSDQQYPQGTEMAPSELPVEDLDPFSEEVLEKVQALTTDSMLEDLGIAESTIAEETSGKVQHPLSEETSKEVPAEVHFPIAADFEESAILINEKFATDEVFEEYKPPIIEEVSADKATAEVQPPSAEDASEEVAPSEVLPPSTEQGTVEDLTAEVLSTPTEEGPTEVPPQPTEEGPAEVPPPLSEEGPAEVPPAPAEEAPAEVLPPPAEEAPAEVPPPLTEEGPAEVPPTLTEEGPAEVPLAPAEEVPAEVLPPPAEEVPAEVPPPLTEEGPAEVPPPLTEEGPEEVPPLPAEEAPTKVPPSPAEKGSAEVSPPQTEEGPAEVPPPPAEEFPTEVPSSSAEEGSSEVPLPPTAERPEEAPPPATEEAPVEVLPPATEEAPVEVQSPAAEEGLAEVPPPPTEESPTHDVPTEVQVPQAKESPGQVLPLSGESTAEEASAQVQPPSFEKAPLESLPLEEVEKIHLDNLPFEVQPLPTEDIAIGVPAESQALPADENPAREDTVETQPSSFEGAPIAENPIEAPLPASEADTGREDSAVHPSSLAPTDEAPAEIQILQTDDIPTEMSPVENQPLPAEEGFPEVVSEEEATAAEVRFPLSEGAPAQEATVEAQLTSVEESPKRASVDVQPLSPETPVEESPGVDLPLKTNEVTMQEFRVEKMPAEDPLPPSEQTPADQVLLKEHRLSQVADISEKELESTTLTSDKMSEGIDSVPEDVSGTKDDQISTFKIEGTIKIELKN</sequence>
<dbReference type="ProteomicsDB" id="326581"/>
<proteinExistence type="evidence at protein level"/>
<feature type="region of interest" description="Disordered" evidence="1">
    <location>
        <begin position="317"/>
        <end position="343"/>
    </location>
</feature>
<feature type="region of interest" description="Disordered" evidence="1">
    <location>
        <begin position="272"/>
        <end position="294"/>
    </location>
</feature>
<dbReference type="PhylomeDB" id="E9QJV1"/>
<dbReference type="Antibodypedia" id="10167">
    <property type="antibodies" value="96 antibodies from 15 providers"/>
</dbReference>
<dbReference type="GeneID" id="623046"/>
<dbReference type="PANTHER" id="PTHR36135:SF1">
    <property type="entry name" value="FIBROUS SHEATH CABYR-BINDING PROTEIN"/>
    <property type="match status" value="1"/>
</dbReference>
<dbReference type="AlphaFoldDB" id="E9QJV1"/>
<dbReference type="Bgee" id="ENSMUSG00000043060">
    <property type="expression patterns" value="Expressed in spermatid and 5 other cell types or tissues"/>
</dbReference>
<dbReference type="RefSeq" id="NP_001156743.1">
    <property type="nucleotide sequence ID" value="NM_001163271.1"/>
</dbReference>
<keyword evidence="5" id="KW-1267">Proteomics identification</keyword>
<name>E9QJV1_MOUSE</name>
<dbReference type="UCSC" id="uc011yme.1">
    <property type="organism name" value="mouse"/>
</dbReference>
<feature type="region of interest" description="Disordered" evidence="1">
    <location>
        <begin position="805"/>
        <end position="969"/>
    </location>
</feature>
<dbReference type="PANTHER" id="PTHR36135">
    <property type="entry name" value="FIBROUS SHEATH CABYR-BINDING PROTEIN"/>
    <property type="match status" value="1"/>
</dbReference>
<accession>E9QJV1</accession>
<feature type="compositionally biased region" description="Pro residues" evidence="1">
    <location>
        <begin position="528"/>
        <end position="544"/>
    </location>
</feature>
<feature type="compositionally biased region" description="Low complexity" evidence="1">
    <location>
        <begin position="689"/>
        <end position="708"/>
    </location>
</feature>
<dbReference type="InterPro" id="IPR043375">
    <property type="entry name" value="FSCB"/>
</dbReference>
<reference evidence="6" key="2">
    <citation type="journal article" date="2010" name="Cell">
        <title>A tissue-specific atlas of mouse protein phosphorylation and expression.</title>
        <authorList>
            <person name="Huttlin E.L."/>
            <person name="Jedrychowski M.P."/>
            <person name="Elias J.E."/>
            <person name="Goswami T."/>
            <person name="Rad R."/>
            <person name="Beausoleil S.A."/>
            <person name="Villen J."/>
            <person name="Haas W."/>
            <person name="Sowa M.E."/>
            <person name="Gygi S.P."/>
        </authorList>
    </citation>
    <scope>IDENTIFICATION BY MASS SPECTROMETRY [LARGE SCALE ANALYSIS]</scope>
</reference>
<reference evidence="2" key="5">
    <citation type="submission" date="2025-09" db="UniProtKB">
        <authorList>
            <consortium name="Ensembl"/>
        </authorList>
    </citation>
    <scope>IDENTIFICATION</scope>
    <source>
        <strain evidence="2">C57BL/6J</strain>
    </source>
</reference>
<protein>
    <submittedName>
        <fullName evidence="2">Fibrous sheath CABYR binding protein</fullName>
    </submittedName>
</protein>
<dbReference type="MGI" id="MGI:3646964">
    <property type="gene designation" value="Fscb"/>
</dbReference>
<feature type="region of interest" description="Disordered" evidence="1">
    <location>
        <begin position="1014"/>
        <end position="1042"/>
    </location>
</feature>
<dbReference type="KEGG" id="mmu:623046"/>
<feature type="compositionally biased region" description="Pro residues" evidence="1">
    <location>
        <begin position="576"/>
        <end position="592"/>
    </location>
</feature>
<dbReference type="Proteomes" id="UP000000589">
    <property type="component" value="Chromosome 12"/>
</dbReference>
<evidence type="ECO:0000313" key="3">
    <source>
        <dbReference type="MGI" id="MGI:3646964"/>
    </source>
</evidence>
<gene>
    <name evidence="2 3" type="primary">Fscb</name>
</gene>
<dbReference type="BioGRID-ORCS" id="623046">
    <property type="hits" value="0 hits in 76 CRISPR screens"/>
</dbReference>
<dbReference type="Ensembl" id="ENSMUST00000059833.8">
    <property type="protein sequence ID" value="ENSMUSP00000051554.7"/>
    <property type="gene ID" value="ENSMUSG00000043060.9"/>
</dbReference>
<dbReference type="CTD" id="84075"/>
<evidence type="ECO:0000313" key="2">
    <source>
        <dbReference type="Ensembl" id="ENSMUSP00000051554.7"/>
    </source>
</evidence>
<dbReference type="VEuPathDB" id="HostDB:ENSMUSG00000043060"/>
<feature type="compositionally biased region" description="Low complexity" evidence="1">
    <location>
        <begin position="558"/>
        <end position="575"/>
    </location>
</feature>
<evidence type="ECO:0000256" key="1">
    <source>
        <dbReference type="SAM" id="MobiDB-lite"/>
    </source>
</evidence>
<dbReference type="AGR" id="MGI:3646964"/>
<dbReference type="OrthoDB" id="9838448at2759"/>
<evidence type="ECO:0007829" key="5">
    <source>
        <dbReference type="ProteomicsDB" id="E9QJV1"/>
    </source>
</evidence>